<proteinExistence type="predicted"/>
<dbReference type="GeneID" id="64217762"/>
<reference evidence="2" key="1">
    <citation type="submission" date="2017-02" db="EMBL/GenBank/DDBJ databases">
        <title>Delineation of Paenibacillus larvae strains originating from foulbrood outbreaks.</title>
        <authorList>
            <person name="Beims H."/>
            <person name="Bunk B."/>
            <person name="Sproeer C."/>
            <person name="Mohr K.I."/>
            <person name="Pradella S."/>
            <person name="Guenther G."/>
            <person name="Rohde M."/>
            <person name="von der Ohe W."/>
            <person name="Steinert M."/>
        </authorList>
    </citation>
    <scope>NUCLEOTIDE SEQUENCE [LARGE SCALE GENOMIC DNA]</scope>
    <source>
        <strain evidence="2">Eric_III</strain>
    </source>
</reference>
<protein>
    <submittedName>
        <fullName evidence="1">Uncharacterized protein</fullName>
    </submittedName>
</protein>
<dbReference type="RefSeq" id="WP_077996892.1">
    <property type="nucleotide sequence ID" value="NZ_CP019655.1"/>
</dbReference>
<gene>
    <name evidence="1" type="ORF">ERICIII_00948</name>
</gene>
<dbReference type="Proteomes" id="UP000239833">
    <property type="component" value="Chromosome"/>
</dbReference>
<accession>A0A2L1UAH7</accession>
<sequence>MDLLNNKLCSLINKSAGITNKYRWRNNDNDLIFLKEMAKNGEGVETVRRELKRFIGDGISEALKQEKTFDEEFSEVSARIHAGRETMKEATKNRCLFN</sequence>
<dbReference type="EMBL" id="CP019655">
    <property type="protein sequence ID" value="AVF25153.1"/>
    <property type="molecule type" value="Genomic_DNA"/>
</dbReference>
<organism evidence="1 2">
    <name type="scientific">Paenibacillus larvae subsp. larvae</name>
    <dbReference type="NCBI Taxonomy" id="147375"/>
    <lineage>
        <taxon>Bacteria</taxon>
        <taxon>Bacillati</taxon>
        <taxon>Bacillota</taxon>
        <taxon>Bacilli</taxon>
        <taxon>Bacillales</taxon>
        <taxon>Paenibacillaceae</taxon>
        <taxon>Paenibacillus</taxon>
    </lineage>
</organism>
<dbReference type="AlphaFoldDB" id="A0A2L1UAH7"/>
<name>A0A2L1UAH7_9BACL</name>
<evidence type="ECO:0000313" key="1">
    <source>
        <dbReference type="EMBL" id="AVF25153.1"/>
    </source>
</evidence>
<evidence type="ECO:0000313" key="2">
    <source>
        <dbReference type="Proteomes" id="UP000239833"/>
    </source>
</evidence>